<dbReference type="Proteomes" id="UP001204833">
    <property type="component" value="Unassembled WGS sequence"/>
</dbReference>
<reference evidence="1 2" key="1">
    <citation type="journal article" date="2022" name="DNA Res.">
        <title>Genome analysis of five recently described species of the CUG-Ser clade uncovers Candida theae as a new hybrid lineage with pathogenic potential in the Candida parapsilosis species complex.</title>
        <authorList>
            <person name="Mixao V."/>
            <person name="Del Olmo V."/>
            <person name="Hegedusova E."/>
            <person name="Saus E."/>
            <person name="Pryszcz L."/>
            <person name="Cillingova A."/>
            <person name="Nosek J."/>
            <person name="Gabaldon T."/>
        </authorList>
    </citation>
    <scope>NUCLEOTIDE SEQUENCE [LARGE SCALE GENOMIC DNA]</scope>
    <source>
        <strain evidence="1 2">CBS 12239</strain>
    </source>
</reference>
<dbReference type="AlphaFoldDB" id="A0AAD5BGQ8"/>
<evidence type="ECO:0000313" key="2">
    <source>
        <dbReference type="Proteomes" id="UP001204833"/>
    </source>
</evidence>
<comment type="caution">
    <text evidence="1">The sequence shown here is derived from an EMBL/GenBank/DDBJ whole genome shotgun (WGS) entry which is preliminary data.</text>
</comment>
<organism evidence="1 2">
    <name type="scientific">Candida theae</name>
    <dbReference type="NCBI Taxonomy" id="1198502"/>
    <lineage>
        <taxon>Eukaryota</taxon>
        <taxon>Fungi</taxon>
        <taxon>Dikarya</taxon>
        <taxon>Ascomycota</taxon>
        <taxon>Saccharomycotina</taxon>
        <taxon>Pichiomycetes</taxon>
        <taxon>Debaryomycetaceae</taxon>
        <taxon>Candida/Lodderomyces clade</taxon>
        <taxon>Candida</taxon>
    </lineage>
</organism>
<sequence length="451" mass="52779">MSRDFPPATTSTASLNYDSALTTFSNYNVAVAYQPKDRKPNSNMFEKSKSSPALVSPSGEDNLFVFFMGAGWINCSGSSRWICSTHKEIFTSLVVSTEGMYALIAATQMLYEGHLVLIDCILRHFHSIKYLKVISRRFFYWVENSDVDFCDAIPGYIRACKLKTIFIFNQYIRRPRRKLVQPEEERTWFYLPLGTRQSVINLASQLSNITTLLMDFDQCVNYSNVFTNMKLRKLSIKRLRMPNNFIVDEVFNTENLQELTLVVSSPLNRFFSVLELDTKYPRLFSLCLQYRKTNEKDSYANDLLNYKHKTLEMLTVCYGSPRQVPIKTMCSLSSPFPVASINLWFYWELECQDEDSEKIIMMSPRVPHGIVGVHLLYIDQTGLDEWLMSIKKDAKHEEFSTPKAYYTQWELYQIFAKCCRERKNFILPRDRLFRQYESIQKRFPLPKDYVA</sequence>
<dbReference type="EMBL" id="JAIHNG010000075">
    <property type="protein sequence ID" value="KAI5961543.1"/>
    <property type="molecule type" value="Genomic_DNA"/>
</dbReference>
<keyword evidence="2" id="KW-1185">Reference proteome</keyword>
<dbReference type="RefSeq" id="XP_051609816.1">
    <property type="nucleotide sequence ID" value="XM_051750897.1"/>
</dbReference>
<name>A0AAD5BGQ8_9ASCO</name>
<gene>
    <name evidence="1" type="ORF">KGF57_001668</name>
</gene>
<protein>
    <submittedName>
        <fullName evidence="1">Uncharacterized protein</fullName>
    </submittedName>
</protein>
<accession>A0AAD5BGQ8</accession>
<evidence type="ECO:0000313" key="1">
    <source>
        <dbReference type="EMBL" id="KAI5961543.1"/>
    </source>
</evidence>
<dbReference type="GeneID" id="76149727"/>
<proteinExistence type="predicted"/>